<dbReference type="EMBL" id="CM003529">
    <property type="protein sequence ID" value="RCV09725.1"/>
    <property type="molecule type" value="Genomic_DNA"/>
</dbReference>
<gene>
    <name evidence="2" type="ORF">SETIT_2G052200v2</name>
</gene>
<accession>A0A368PVH1</accession>
<organism evidence="2">
    <name type="scientific">Setaria italica</name>
    <name type="common">Foxtail millet</name>
    <name type="synonym">Panicum italicum</name>
    <dbReference type="NCBI Taxonomy" id="4555"/>
    <lineage>
        <taxon>Eukaryota</taxon>
        <taxon>Viridiplantae</taxon>
        <taxon>Streptophyta</taxon>
        <taxon>Embryophyta</taxon>
        <taxon>Tracheophyta</taxon>
        <taxon>Spermatophyta</taxon>
        <taxon>Magnoliopsida</taxon>
        <taxon>Liliopsida</taxon>
        <taxon>Poales</taxon>
        <taxon>Poaceae</taxon>
        <taxon>PACMAD clade</taxon>
        <taxon>Panicoideae</taxon>
        <taxon>Panicodae</taxon>
        <taxon>Paniceae</taxon>
        <taxon>Cenchrinae</taxon>
        <taxon>Setaria</taxon>
    </lineage>
</organism>
<evidence type="ECO:0000313" key="2">
    <source>
        <dbReference type="EMBL" id="RCV09725.1"/>
    </source>
</evidence>
<sequence>MTIEASRGGKEVSEVGLKMPVAQHGGTTEHSFPRSSDSCHPTSDLVPRAWPVSQHTSPPSCSLVFRCGGSGGFRIEIAVNQMSHPRCNSQNKLSPNNELRNIYGVY</sequence>
<reference evidence="2" key="2">
    <citation type="submission" date="2015-07" db="EMBL/GenBank/DDBJ databases">
        <authorList>
            <person name="Noorani M."/>
        </authorList>
    </citation>
    <scope>NUCLEOTIDE SEQUENCE</scope>
    <source>
        <strain evidence="2">Yugu1</strain>
    </source>
</reference>
<evidence type="ECO:0000256" key="1">
    <source>
        <dbReference type="SAM" id="MobiDB-lite"/>
    </source>
</evidence>
<dbReference type="AlphaFoldDB" id="A0A368PVH1"/>
<feature type="compositionally biased region" description="Polar residues" evidence="1">
    <location>
        <begin position="25"/>
        <end position="41"/>
    </location>
</feature>
<proteinExistence type="predicted"/>
<protein>
    <submittedName>
        <fullName evidence="2">Uncharacterized protein</fullName>
    </submittedName>
</protein>
<reference evidence="2" key="1">
    <citation type="journal article" date="2012" name="Nat. Biotechnol.">
        <title>Reference genome sequence of the model plant Setaria.</title>
        <authorList>
            <person name="Bennetzen J.L."/>
            <person name="Schmutz J."/>
            <person name="Wang H."/>
            <person name="Percifield R."/>
            <person name="Hawkins J."/>
            <person name="Pontaroli A.C."/>
            <person name="Estep M."/>
            <person name="Feng L."/>
            <person name="Vaughn J.N."/>
            <person name="Grimwood J."/>
            <person name="Jenkins J."/>
            <person name="Barry K."/>
            <person name="Lindquist E."/>
            <person name="Hellsten U."/>
            <person name="Deshpande S."/>
            <person name="Wang X."/>
            <person name="Wu X."/>
            <person name="Mitros T."/>
            <person name="Triplett J."/>
            <person name="Yang X."/>
            <person name="Ye C.Y."/>
            <person name="Mauro-Herrera M."/>
            <person name="Wang L."/>
            <person name="Li P."/>
            <person name="Sharma M."/>
            <person name="Sharma R."/>
            <person name="Ronald P.C."/>
            <person name="Panaud O."/>
            <person name="Kellogg E.A."/>
            <person name="Brutnell T.P."/>
            <person name="Doust A.N."/>
            <person name="Tuskan G.A."/>
            <person name="Rokhsar D."/>
            <person name="Devos K.M."/>
        </authorList>
    </citation>
    <scope>NUCLEOTIDE SEQUENCE [LARGE SCALE GENOMIC DNA]</scope>
    <source>
        <strain evidence="2">Yugu1</strain>
    </source>
</reference>
<feature type="region of interest" description="Disordered" evidence="1">
    <location>
        <begin position="1"/>
        <end position="43"/>
    </location>
</feature>
<name>A0A368PVH1_SETIT</name>